<feature type="non-terminal residue" evidence="1">
    <location>
        <position position="1"/>
    </location>
</feature>
<reference evidence="1" key="2">
    <citation type="submission" date="2021-01" db="EMBL/GenBank/DDBJ databases">
        <authorList>
            <person name="Schikora-Tamarit M.A."/>
        </authorList>
    </citation>
    <scope>NUCLEOTIDE SEQUENCE</scope>
    <source>
        <strain evidence="1">CBS2887</strain>
    </source>
</reference>
<protein>
    <submittedName>
        <fullName evidence="1">Uncharacterized protein</fullName>
    </submittedName>
</protein>
<sequence length="91" mass="10161">KNDAPIPDQILESFGQPDPAKINFISTESIATGTNKDVVNDLTLDSTKKILADTAPEFPLYVHFENIKSNFVTIDLLCSTFEIDKDLLKYI</sequence>
<reference evidence="1" key="1">
    <citation type="journal article" date="2021" name="Open Biol.">
        <title>Shared evolutionary footprints suggest mitochondrial oxidative damage underlies multiple complex I losses in fungi.</title>
        <authorList>
            <person name="Schikora-Tamarit M.A."/>
            <person name="Marcet-Houben M."/>
            <person name="Nosek J."/>
            <person name="Gabaldon T."/>
        </authorList>
    </citation>
    <scope>NUCLEOTIDE SEQUENCE</scope>
    <source>
        <strain evidence="1">CBS2887</strain>
    </source>
</reference>
<organism evidence="1 2">
    <name type="scientific">Wickerhamomyces pijperi</name>
    <name type="common">Yeast</name>
    <name type="synonym">Pichia pijperi</name>
    <dbReference type="NCBI Taxonomy" id="599730"/>
    <lineage>
        <taxon>Eukaryota</taxon>
        <taxon>Fungi</taxon>
        <taxon>Dikarya</taxon>
        <taxon>Ascomycota</taxon>
        <taxon>Saccharomycotina</taxon>
        <taxon>Saccharomycetes</taxon>
        <taxon>Phaffomycetales</taxon>
        <taxon>Wickerhamomycetaceae</taxon>
        <taxon>Wickerhamomyces</taxon>
    </lineage>
</organism>
<proteinExistence type="predicted"/>
<accession>A0A9P8TLN6</accession>
<dbReference type="EMBL" id="JAEUBG010003185">
    <property type="protein sequence ID" value="KAH3683314.1"/>
    <property type="molecule type" value="Genomic_DNA"/>
</dbReference>
<gene>
    <name evidence="1" type="ORF">WICPIJ_005715</name>
</gene>
<dbReference type="AlphaFoldDB" id="A0A9P8TLN6"/>
<keyword evidence="2" id="KW-1185">Reference proteome</keyword>
<comment type="caution">
    <text evidence="1">The sequence shown here is derived from an EMBL/GenBank/DDBJ whole genome shotgun (WGS) entry which is preliminary data.</text>
</comment>
<name>A0A9P8TLN6_WICPI</name>
<feature type="non-terminal residue" evidence="1">
    <location>
        <position position="91"/>
    </location>
</feature>
<evidence type="ECO:0000313" key="1">
    <source>
        <dbReference type="EMBL" id="KAH3683314.1"/>
    </source>
</evidence>
<evidence type="ECO:0000313" key="2">
    <source>
        <dbReference type="Proteomes" id="UP000774326"/>
    </source>
</evidence>
<dbReference type="OrthoDB" id="4953at2759"/>
<dbReference type="Proteomes" id="UP000774326">
    <property type="component" value="Unassembled WGS sequence"/>
</dbReference>